<evidence type="ECO:0000256" key="1">
    <source>
        <dbReference type="ARBA" id="ARBA00022801"/>
    </source>
</evidence>
<dbReference type="Gene3D" id="3.20.20.140">
    <property type="entry name" value="Metal-dependent hydrolases"/>
    <property type="match status" value="1"/>
</dbReference>
<dbReference type="Proteomes" id="UP000230184">
    <property type="component" value="Unassembled WGS sequence"/>
</dbReference>
<dbReference type="PANTHER" id="PTHR46124:SF2">
    <property type="entry name" value="D-AMINOACYL-TRNA DEACYLASE"/>
    <property type="match status" value="1"/>
</dbReference>
<proteinExistence type="predicted"/>
<feature type="non-terminal residue" evidence="2">
    <location>
        <position position="49"/>
    </location>
</feature>
<dbReference type="EMBL" id="PEWY01000134">
    <property type="protein sequence ID" value="PIU36674.1"/>
    <property type="molecule type" value="Genomic_DNA"/>
</dbReference>
<dbReference type="PROSITE" id="PS01137">
    <property type="entry name" value="TATD_1"/>
    <property type="match status" value="1"/>
</dbReference>
<dbReference type="InterPro" id="IPR032466">
    <property type="entry name" value="Metal_Hydrolase"/>
</dbReference>
<keyword evidence="1 2" id="KW-0378">Hydrolase</keyword>
<name>A0A2M6YT35_9BACT</name>
<dbReference type="AlphaFoldDB" id="A0A2M6YT35"/>
<reference evidence="3" key="1">
    <citation type="submission" date="2017-09" db="EMBL/GenBank/DDBJ databases">
        <title>Depth-based differentiation of microbial function through sediment-hosted aquifers and enrichment of novel symbionts in the deep terrestrial subsurface.</title>
        <authorList>
            <person name="Probst A.J."/>
            <person name="Ladd B."/>
            <person name="Jarett J.K."/>
            <person name="Geller-Mcgrath D.E."/>
            <person name="Sieber C.M.K."/>
            <person name="Emerson J.B."/>
            <person name="Anantharaman K."/>
            <person name="Thomas B.C."/>
            <person name="Malmstrom R."/>
            <person name="Stieglmeier M."/>
            <person name="Klingl A."/>
            <person name="Woyke T."/>
            <person name="Ryan C.M."/>
            <person name="Banfield J.F."/>
        </authorList>
    </citation>
    <scope>NUCLEOTIDE SEQUENCE [LARGE SCALE GENOMIC DNA]</scope>
</reference>
<evidence type="ECO:0000313" key="3">
    <source>
        <dbReference type="Proteomes" id="UP000230184"/>
    </source>
</evidence>
<sequence length="49" mass="5330">MFDTHCHLNFQAFDGRVEEVINDAKKAGVNQIVIPGTDVATSEKAVEIA</sequence>
<dbReference type="Pfam" id="PF01026">
    <property type="entry name" value="TatD_DNase"/>
    <property type="match status" value="1"/>
</dbReference>
<organism evidence="2 3">
    <name type="scientific">Candidatus Roizmanbacteria bacterium CG07_land_8_20_14_0_80_34_15</name>
    <dbReference type="NCBI Taxonomy" id="1974849"/>
    <lineage>
        <taxon>Bacteria</taxon>
        <taxon>Candidatus Roizmaniibacteriota</taxon>
    </lineage>
</organism>
<dbReference type="SUPFAM" id="SSF51556">
    <property type="entry name" value="Metallo-dependent hydrolases"/>
    <property type="match status" value="1"/>
</dbReference>
<dbReference type="GO" id="GO:0016788">
    <property type="term" value="F:hydrolase activity, acting on ester bonds"/>
    <property type="evidence" value="ECO:0007669"/>
    <property type="project" value="InterPro"/>
</dbReference>
<dbReference type="InterPro" id="IPR018228">
    <property type="entry name" value="DNase_TatD-rel_CS"/>
</dbReference>
<dbReference type="PANTHER" id="PTHR46124">
    <property type="entry name" value="D-AMINOACYL-TRNA DEACYLASE"/>
    <property type="match status" value="1"/>
</dbReference>
<dbReference type="GO" id="GO:0005829">
    <property type="term" value="C:cytosol"/>
    <property type="evidence" value="ECO:0007669"/>
    <property type="project" value="TreeGrafter"/>
</dbReference>
<dbReference type="InterPro" id="IPR001130">
    <property type="entry name" value="TatD-like"/>
</dbReference>
<protein>
    <submittedName>
        <fullName evidence="2">Hydrolase TatD</fullName>
    </submittedName>
</protein>
<accession>A0A2M6YT35</accession>
<gene>
    <name evidence="2" type="ORF">COT02_04820</name>
</gene>
<comment type="caution">
    <text evidence="2">The sequence shown here is derived from an EMBL/GenBank/DDBJ whole genome shotgun (WGS) entry which is preliminary data.</text>
</comment>
<evidence type="ECO:0000313" key="2">
    <source>
        <dbReference type="EMBL" id="PIU36674.1"/>
    </source>
</evidence>